<dbReference type="Proteomes" id="UP000095751">
    <property type="component" value="Unassembled WGS sequence"/>
</dbReference>
<evidence type="ECO:0000256" key="1">
    <source>
        <dbReference type="SAM" id="MobiDB-lite"/>
    </source>
</evidence>
<evidence type="ECO:0000313" key="4">
    <source>
        <dbReference type="Proteomes" id="UP000095751"/>
    </source>
</evidence>
<reference evidence="3 4" key="1">
    <citation type="submission" date="2016-09" db="EMBL/GenBank/DDBJ databases">
        <title>Extensive genetic diversity and differential bi-allelic expression allows diatom success in the polar Southern Ocean.</title>
        <authorList>
            <consortium name="DOE Joint Genome Institute"/>
            <person name="Mock T."/>
            <person name="Otillar R.P."/>
            <person name="Strauss J."/>
            <person name="Dupont C."/>
            <person name="Frickenhaus S."/>
            <person name="Maumus F."/>
            <person name="Mcmullan M."/>
            <person name="Sanges R."/>
            <person name="Schmutz J."/>
            <person name="Toseland A."/>
            <person name="Valas R."/>
            <person name="Veluchamy A."/>
            <person name="Ward B.J."/>
            <person name="Allen A."/>
            <person name="Barry K."/>
            <person name="Falciatore A."/>
            <person name="Ferrante M."/>
            <person name="Fortunato A.E."/>
            <person name="Gloeckner G."/>
            <person name="Gruber A."/>
            <person name="Hipkin R."/>
            <person name="Janech M."/>
            <person name="Kroth P."/>
            <person name="Leese F."/>
            <person name="Lindquist E."/>
            <person name="Lyon B.R."/>
            <person name="Martin J."/>
            <person name="Mayer C."/>
            <person name="Parker M."/>
            <person name="Quesneville H."/>
            <person name="Raymond J."/>
            <person name="Uhlig C."/>
            <person name="Valentin K.U."/>
            <person name="Worden A.Z."/>
            <person name="Armbrust E.V."/>
            <person name="Bowler C."/>
            <person name="Green B."/>
            <person name="Moulton V."/>
            <person name="Van Oosterhout C."/>
            <person name="Grigoriev I."/>
        </authorList>
    </citation>
    <scope>NUCLEOTIDE SEQUENCE [LARGE SCALE GENOMIC DNA]</scope>
    <source>
        <strain evidence="3 4">CCMP1102</strain>
    </source>
</reference>
<gene>
    <name evidence="3" type="ORF">FRACYDRAFT_240370</name>
</gene>
<dbReference type="KEGG" id="fcy:FRACYDRAFT_240370"/>
<feature type="compositionally biased region" description="Low complexity" evidence="1">
    <location>
        <begin position="190"/>
        <end position="203"/>
    </location>
</feature>
<keyword evidence="2" id="KW-0472">Membrane</keyword>
<proteinExistence type="predicted"/>
<protein>
    <submittedName>
        <fullName evidence="3">Uncharacterized protein</fullName>
    </submittedName>
</protein>
<dbReference type="InParanoid" id="A0A1E7FBZ1"/>
<dbReference type="OrthoDB" id="47284at2759"/>
<keyword evidence="2" id="KW-0812">Transmembrane</keyword>
<name>A0A1E7FBZ1_9STRA</name>
<feature type="transmembrane region" description="Helical" evidence="2">
    <location>
        <begin position="38"/>
        <end position="56"/>
    </location>
</feature>
<feature type="region of interest" description="Disordered" evidence="1">
    <location>
        <begin position="190"/>
        <end position="210"/>
    </location>
</feature>
<accession>A0A1E7FBZ1</accession>
<evidence type="ECO:0000313" key="3">
    <source>
        <dbReference type="EMBL" id="OEU15677.1"/>
    </source>
</evidence>
<dbReference type="EMBL" id="KV784359">
    <property type="protein sequence ID" value="OEU15677.1"/>
    <property type="molecule type" value="Genomic_DNA"/>
</dbReference>
<keyword evidence="4" id="KW-1185">Reference proteome</keyword>
<organism evidence="3 4">
    <name type="scientific">Fragilariopsis cylindrus CCMP1102</name>
    <dbReference type="NCBI Taxonomy" id="635003"/>
    <lineage>
        <taxon>Eukaryota</taxon>
        <taxon>Sar</taxon>
        <taxon>Stramenopiles</taxon>
        <taxon>Ochrophyta</taxon>
        <taxon>Bacillariophyta</taxon>
        <taxon>Bacillariophyceae</taxon>
        <taxon>Bacillariophycidae</taxon>
        <taxon>Bacillariales</taxon>
        <taxon>Bacillariaceae</taxon>
        <taxon>Fragilariopsis</taxon>
    </lineage>
</organism>
<dbReference type="AlphaFoldDB" id="A0A1E7FBZ1"/>
<evidence type="ECO:0000256" key="2">
    <source>
        <dbReference type="SAM" id="Phobius"/>
    </source>
</evidence>
<keyword evidence="2" id="KW-1133">Transmembrane helix</keyword>
<sequence length="210" mass="23112">MTDETSWDSPVHPPPIFWSKSILQEAVMMMMSTTHVNIINYYFVVMVVLLVSLSNFENNVCLGFVQKPTFKSTGLLSRKTSTTTSYTGKDAKSTFSTTTTTTTTAMNVATISADLEAEVLTTMAHVTMDFTGLASPSKSLLRMFTVIGRIMVISADYICDNTIHPEELVIQLFLMSVAIKDMIVDTPTDTVTPTTTTTTTTTDETTKKLD</sequence>